<organism evidence="2 3">
    <name type="scientific">Pseudomonas fluorescens</name>
    <dbReference type="NCBI Taxonomy" id="294"/>
    <lineage>
        <taxon>Bacteria</taxon>
        <taxon>Pseudomonadati</taxon>
        <taxon>Pseudomonadota</taxon>
        <taxon>Gammaproteobacteria</taxon>
        <taxon>Pseudomonadales</taxon>
        <taxon>Pseudomonadaceae</taxon>
        <taxon>Pseudomonas</taxon>
    </lineage>
</organism>
<dbReference type="AlphaFoldDB" id="A0A5E7SUK4"/>
<reference evidence="2 3" key="1">
    <citation type="submission" date="2019-09" db="EMBL/GenBank/DDBJ databases">
        <authorList>
            <person name="Chandra G."/>
            <person name="Truman W A."/>
        </authorList>
    </citation>
    <scope>NUCLEOTIDE SEQUENCE [LARGE SCALE GENOMIC DNA]</scope>
    <source>
        <strain evidence="2">PS918</strain>
    </source>
</reference>
<evidence type="ECO:0000313" key="2">
    <source>
        <dbReference type="EMBL" id="VVP90136.1"/>
    </source>
</evidence>
<dbReference type="Gene3D" id="1.10.287.1490">
    <property type="match status" value="1"/>
</dbReference>
<accession>A0A5E7SUK4</accession>
<sequence length="120" mass="13817">MAPDEIEDTSDWMGCPTELETCRHFLRMFENEVQELTLQLRRARENTFNLVNLHADVSNERDTLRSELAKVKAELSDAKRAVVDIETKSNWQLMAKDKAISELTARVKMLRDQIPTAPLS</sequence>
<gene>
    <name evidence="2" type="ORF">PS918_03152</name>
</gene>
<dbReference type="EMBL" id="CABVIY010000004">
    <property type="protein sequence ID" value="VVP90136.1"/>
    <property type="molecule type" value="Genomic_DNA"/>
</dbReference>
<feature type="coiled-coil region" evidence="1">
    <location>
        <begin position="26"/>
        <end position="88"/>
    </location>
</feature>
<dbReference type="RefSeq" id="WP_224790490.1">
    <property type="nucleotide sequence ID" value="NZ_CABVIY010000004.1"/>
</dbReference>
<dbReference type="Proteomes" id="UP000326611">
    <property type="component" value="Unassembled WGS sequence"/>
</dbReference>
<protein>
    <submittedName>
        <fullName evidence="2">Uncharacterized protein</fullName>
    </submittedName>
</protein>
<evidence type="ECO:0000256" key="1">
    <source>
        <dbReference type="SAM" id="Coils"/>
    </source>
</evidence>
<evidence type="ECO:0000313" key="3">
    <source>
        <dbReference type="Proteomes" id="UP000326611"/>
    </source>
</evidence>
<keyword evidence="1" id="KW-0175">Coiled coil</keyword>
<name>A0A5E7SUK4_PSEFL</name>
<proteinExistence type="predicted"/>